<dbReference type="PROSITE" id="PS51198">
    <property type="entry name" value="UVRD_HELICASE_ATP_BIND"/>
    <property type="match status" value="1"/>
</dbReference>
<proteinExistence type="inferred from homology"/>
<dbReference type="PANTHER" id="PTHR11070:SF2">
    <property type="entry name" value="ATP-DEPENDENT DNA HELICASE SRS2"/>
    <property type="match status" value="1"/>
</dbReference>
<keyword evidence="5 11" id="KW-0067">ATP-binding</keyword>
<evidence type="ECO:0000256" key="4">
    <source>
        <dbReference type="ARBA" id="ARBA00022806"/>
    </source>
</evidence>
<evidence type="ECO:0000256" key="11">
    <source>
        <dbReference type="PROSITE-ProRule" id="PRU00560"/>
    </source>
</evidence>
<sequence>MSDASEIFSDLNDQQIAAAMHLDGPALVVAGPGSGKTRLLTHRIAYLIKEREISENHILCVTFTNKAASEIRTRVENLLESNFKLSWSGTFHSICARILRIDGREIGVPQSFVIYDKDDQANLIKGIIKDFGIDSKKFSPNALLSAISSAKSELVSAASYRDYAQGYFQKTVASIYPEYQKRLQMNQALDFDDLLVRTIDLFSNVPAVLNKYQRIFKYILVDEYQDTNKAQYVLTKMLAESHKNLFVVGDMSQAIYSFRGADFRNILNFQNDYPEAKVYNLEQNYRSSQNILDAAKNIIKNNSTYIPLDLWTRNGDGEKLLVFTAGSDREEAEFVSTKVIEEVVSGKNFRDIAVLYRTNAQSRNIEENLLRNNIPYRIVGGLRFYSRKEIKDIIGFLRVIYNPNDSVSWERVINIPPRGIGQKSVEVFKKNNWNITEVEMRTGLPFSEWHKSIETFSTLELMEEVLEKVGYVKWIDDGTDESKQRIENIMELKSVAAQFVELKDFLENVSLIESTDKPSSDEYNAVTLMTVHASKGLEFSTVFMVGMEEKLFPHVQSLGEIDELEEERRLCYVAVTRAKEKLYLTHASTRLYFGDIQANLPSRFLAEIPEHLIMYFGSTHGQSRPYKDVEDYLDDLEYSRKNFNWN</sequence>
<dbReference type="GO" id="GO:0000725">
    <property type="term" value="P:recombinational repair"/>
    <property type="evidence" value="ECO:0007669"/>
    <property type="project" value="TreeGrafter"/>
</dbReference>
<protein>
    <recommendedName>
        <fullName evidence="9">DNA 3'-5' helicase</fullName>
        <ecNumber evidence="9">5.6.2.4</ecNumber>
    </recommendedName>
</protein>
<dbReference type="Gene3D" id="1.10.486.10">
    <property type="entry name" value="PCRA, domain 4"/>
    <property type="match status" value="1"/>
</dbReference>
<feature type="domain" description="UvrD-like helicase C-terminal" evidence="13">
    <location>
        <begin position="289"/>
        <end position="536"/>
    </location>
</feature>
<dbReference type="InterPro" id="IPR014016">
    <property type="entry name" value="UvrD-like_ATP-bd"/>
</dbReference>
<dbReference type="InterPro" id="IPR027417">
    <property type="entry name" value="P-loop_NTPase"/>
</dbReference>
<name>A0A3A4ZCD1_UNCKA</name>
<keyword evidence="2 11" id="KW-0547">Nucleotide-binding</keyword>
<comment type="caution">
    <text evidence="14">The sequence shown here is derived from an EMBL/GenBank/DDBJ whole genome shotgun (WGS) entry which is preliminary data.</text>
</comment>
<dbReference type="PROSITE" id="PS51217">
    <property type="entry name" value="UVRD_HELICASE_CTER"/>
    <property type="match status" value="1"/>
</dbReference>
<reference evidence="14 15" key="1">
    <citation type="journal article" date="2017" name="ISME J.">
        <title>Energy and carbon metabolisms in a deep terrestrial subsurface fluid microbial community.</title>
        <authorList>
            <person name="Momper L."/>
            <person name="Jungbluth S.P."/>
            <person name="Lee M.D."/>
            <person name="Amend J.P."/>
        </authorList>
    </citation>
    <scope>NUCLEOTIDE SEQUENCE [LARGE SCALE GENOMIC DNA]</scope>
    <source>
        <strain evidence="14">SURF_46</strain>
    </source>
</reference>
<keyword evidence="7" id="KW-0413">Isomerase</keyword>
<dbReference type="InterPro" id="IPR013986">
    <property type="entry name" value="DExx_box_DNA_helicase_dom_sf"/>
</dbReference>
<evidence type="ECO:0000256" key="2">
    <source>
        <dbReference type="ARBA" id="ARBA00022741"/>
    </source>
</evidence>
<dbReference type="CDD" id="cd17932">
    <property type="entry name" value="DEXQc_UvrD"/>
    <property type="match status" value="1"/>
</dbReference>
<evidence type="ECO:0000256" key="3">
    <source>
        <dbReference type="ARBA" id="ARBA00022801"/>
    </source>
</evidence>
<dbReference type="EC" id="5.6.2.4" evidence="9"/>
<dbReference type="GO" id="GO:0005829">
    <property type="term" value="C:cytosol"/>
    <property type="evidence" value="ECO:0007669"/>
    <property type="project" value="TreeGrafter"/>
</dbReference>
<dbReference type="SUPFAM" id="SSF52540">
    <property type="entry name" value="P-loop containing nucleoside triphosphate hydrolases"/>
    <property type="match status" value="1"/>
</dbReference>
<evidence type="ECO:0000256" key="10">
    <source>
        <dbReference type="ARBA" id="ARBA00048988"/>
    </source>
</evidence>
<keyword evidence="4 11" id="KW-0347">Helicase</keyword>
<dbReference type="GO" id="GO:0009314">
    <property type="term" value="P:response to radiation"/>
    <property type="evidence" value="ECO:0007669"/>
    <property type="project" value="UniProtKB-ARBA"/>
</dbReference>
<dbReference type="CDD" id="cd18807">
    <property type="entry name" value="SF1_C_UvrD"/>
    <property type="match status" value="1"/>
</dbReference>
<dbReference type="EMBL" id="QZJF01000017">
    <property type="protein sequence ID" value="RJR26913.1"/>
    <property type="molecule type" value="Genomic_DNA"/>
</dbReference>
<evidence type="ECO:0000259" key="13">
    <source>
        <dbReference type="PROSITE" id="PS51217"/>
    </source>
</evidence>
<evidence type="ECO:0000313" key="14">
    <source>
        <dbReference type="EMBL" id="RJR26913.1"/>
    </source>
</evidence>
<dbReference type="Proteomes" id="UP000265540">
    <property type="component" value="Unassembled WGS sequence"/>
</dbReference>
<comment type="similarity">
    <text evidence="1">Belongs to the helicase family. UvrD subfamily.</text>
</comment>
<dbReference type="FunFam" id="1.10.10.160:FF:000001">
    <property type="entry name" value="ATP-dependent DNA helicase"/>
    <property type="match status" value="1"/>
</dbReference>
<evidence type="ECO:0000313" key="15">
    <source>
        <dbReference type="Proteomes" id="UP000265540"/>
    </source>
</evidence>
<feature type="binding site" evidence="11">
    <location>
        <begin position="30"/>
        <end position="37"/>
    </location>
    <ligand>
        <name>ATP</name>
        <dbReference type="ChEBI" id="CHEBI:30616"/>
    </ligand>
</feature>
<evidence type="ECO:0000259" key="12">
    <source>
        <dbReference type="PROSITE" id="PS51198"/>
    </source>
</evidence>
<comment type="catalytic activity">
    <reaction evidence="10">
        <text>ATP + H2O = ADP + phosphate + H(+)</text>
        <dbReference type="Rhea" id="RHEA:13065"/>
        <dbReference type="ChEBI" id="CHEBI:15377"/>
        <dbReference type="ChEBI" id="CHEBI:15378"/>
        <dbReference type="ChEBI" id="CHEBI:30616"/>
        <dbReference type="ChEBI" id="CHEBI:43474"/>
        <dbReference type="ChEBI" id="CHEBI:456216"/>
        <dbReference type="EC" id="5.6.2.4"/>
    </reaction>
</comment>
<dbReference type="GO" id="GO:0033202">
    <property type="term" value="C:DNA helicase complex"/>
    <property type="evidence" value="ECO:0007669"/>
    <property type="project" value="TreeGrafter"/>
</dbReference>
<dbReference type="Gene3D" id="1.10.10.160">
    <property type="match status" value="1"/>
</dbReference>
<comment type="catalytic activity">
    <reaction evidence="8">
        <text>Couples ATP hydrolysis with the unwinding of duplex DNA by translocating in the 3'-5' direction.</text>
        <dbReference type="EC" id="5.6.2.4"/>
    </reaction>
</comment>
<evidence type="ECO:0000256" key="9">
    <source>
        <dbReference type="ARBA" id="ARBA00034808"/>
    </source>
</evidence>
<dbReference type="PANTHER" id="PTHR11070">
    <property type="entry name" value="UVRD / RECB / PCRA DNA HELICASE FAMILY MEMBER"/>
    <property type="match status" value="1"/>
</dbReference>
<keyword evidence="6" id="KW-0238">DNA-binding</keyword>
<dbReference type="AlphaFoldDB" id="A0A3A4ZCD1"/>
<gene>
    <name evidence="14" type="ORF">C4561_04005</name>
</gene>
<dbReference type="InterPro" id="IPR014017">
    <property type="entry name" value="DNA_helicase_UvrD-like_C"/>
</dbReference>
<dbReference type="GO" id="GO:0005524">
    <property type="term" value="F:ATP binding"/>
    <property type="evidence" value="ECO:0007669"/>
    <property type="project" value="UniProtKB-UniRule"/>
</dbReference>
<dbReference type="GO" id="GO:0016887">
    <property type="term" value="F:ATP hydrolysis activity"/>
    <property type="evidence" value="ECO:0007669"/>
    <property type="project" value="RHEA"/>
</dbReference>
<organism evidence="14 15">
    <name type="scientific">candidate division WWE3 bacterium</name>
    <dbReference type="NCBI Taxonomy" id="2053526"/>
    <lineage>
        <taxon>Bacteria</taxon>
        <taxon>Katanobacteria</taxon>
    </lineage>
</organism>
<accession>A0A3A4ZCD1</accession>
<dbReference type="GO" id="GO:0003677">
    <property type="term" value="F:DNA binding"/>
    <property type="evidence" value="ECO:0007669"/>
    <property type="project" value="UniProtKB-KW"/>
</dbReference>
<dbReference type="InterPro" id="IPR000212">
    <property type="entry name" value="DNA_helicase_UvrD/REP"/>
</dbReference>
<keyword evidence="3 11" id="KW-0378">Hydrolase</keyword>
<dbReference type="Pfam" id="PF00580">
    <property type="entry name" value="UvrD-helicase"/>
    <property type="match status" value="1"/>
</dbReference>
<evidence type="ECO:0000256" key="8">
    <source>
        <dbReference type="ARBA" id="ARBA00034617"/>
    </source>
</evidence>
<evidence type="ECO:0000256" key="6">
    <source>
        <dbReference type="ARBA" id="ARBA00023125"/>
    </source>
</evidence>
<dbReference type="Pfam" id="PF13361">
    <property type="entry name" value="UvrD_C"/>
    <property type="match status" value="1"/>
</dbReference>
<evidence type="ECO:0000256" key="7">
    <source>
        <dbReference type="ARBA" id="ARBA00023235"/>
    </source>
</evidence>
<evidence type="ECO:0000256" key="1">
    <source>
        <dbReference type="ARBA" id="ARBA00009922"/>
    </source>
</evidence>
<feature type="domain" description="UvrD-like helicase ATP-binding" evidence="12">
    <location>
        <begin position="9"/>
        <end position="288"/>
    </location>
</feature>
<dbReference type="GO" id="GO:0043138">
    <property type="term" value="F:3'-5' DNA helicase activity"/>
    <property type="evidence" value="ECO:0007669"/>
    <property type="project" value="UniProtKB-EC"/>
</dbReference>
<dbReference type="Gene3D" id="3.40.50.300">
    <property type="entry name" value="P-loop containing nucleotide triphosphate hydrolases"/>
    <property type="match status" value="2"/>
</dbReference>
<evidence type="ECO:0000256" key="5">
    <source>
        <dbReference type="ARBA" id="ARBA00022840"/>
    </source>
</evidence>